<reference evidence="3 4" key="1">
    <citation type="submission" date="2019-07" db="EMBL/GenBank/DDBJ databases">
        <title>Qingshengfaniella alkalisoli gen. nov., sp. nov., isolated from saline soil.</title>
        <authorList>
            <person name="Xu L."/>
            <person name="Huang X.-X."/>
            <person name="Sun J.-Q."/>
        </authorList>
    </citation>
    <scope>NUCLEOTIDE SEQUENCE [LARGE SCALE GENOMIC DNA]</scope>
    <source>
        <strain evidence="3 4">DSM 27279</strain>
    </source>
</reference>
<keyword evidence="4" id="KW-1185">Reference proteome</keyword>
<gene>
    <name evidence="3" type="ORF">FOZ76_14135</name>
</gene>
<accession>A0A556AKJ0</accession>
<keyword evidence="1" id="KW-0547">Nucleotide-binding</keyword>
<dbReference type="Pfam" id="PF13607">
    <property type="entry name" value="Succ_CoA_lig"/>
    <property type="match status" value="1"/>
</dbReference>
<dbReference type="GO" id="GO:0016874">
    <property type="term" value="F:ligase activity"/>
    <property type="evidence" value="ECO:0007669"/>
    <property type="project" value="UniProtKB-KW"/>
</dbReference>
<dbReference type="SMART" id="SM00881">
    <property type="entry name" value="CoA_binding"/>
    <property type="match status" value="1"/>
</dbReference>
<sequence length="711" mass="72916">MSRIVNPARPDLGPLLAPRSIAIVGASDRPGPSGRIFASLNALGFDGPIYAVNPGRSQALGRACAPSLAALAEPPDAAVLCVSPERVADAVLDAAAAGVKAVVSYASGVGRMQHGGRNAIDVIRETCARAGIAFCGPDCMGVLNPATRSTLYMGELLDAQAVGGDVGLITQSGSMAIGLLTDVRRYGYSHVVSTGAEAVLTSADYLAALAEDPATRVIALFLEAVRDMDGFLAALDLARARGKPVVALKVGKTALSREAALGHTGGIAGDARIFSALLRRHGAIEVQTLEELTETIVCLRAARRPAGPGVGIVSPSGGHVEYALDTAAHAGVELPPMPPAQRDRLGVLLGPISGQANPVDAWGNGDFETNLRAGLKAFADSPAHGAVVLITDTMDGQPTRPTRYVDALLDVAAASDKPFYLLSSRSGLFRREYADRLGAHGAAQLAGVGPALRAIGHAAAWRRAEPLPGRRPAPSPDALAAVAALPAGDAWLDEARAKAFLRACGLPTPPGRLAGPGDDPAAVAAEVGHPVAVKVIDERIPHRTPYGLLQLDLAGAAQVEAAVATIRERLARHFPDCADAPLLVERMTPAGIDLFVAASTDSECGPMLVIGLGGFLLEAVRDVIAVPLPAREGEIAARLADSAVGRFLDSRSGAMFGGAAPLAQFAQAVGDLYAAAAGRLGLIELNPVRLIAGGAQPVILDALLATRTPTP</sequence>
<dbReference type="Gene3D" id="3.30.470.20">
    <property type="entry name" value="ATP-grasp fold, B domain"/>
    <property type="match status" value="1"/>
</dbReference>
<dbReference type="GO" id="GO:0005524">
    <property type="term" value="F:ATP binding"/>
    <property type="evidence" value="ECO:0007669"/>
    <property type="project" value="UniProtKB-UniRule"/>
</dbReference>
<dbReference type="Pfam" id="PF13380">
    <property type="entry name" value="CoA_binding_2"/>
    <property type="match status" value="1"/>
</dbReference>
<dbReference type="InterPro" id="IPR011761">
    <property type="entry name" value="ATP-grasp"/>
</dbReference>
<dbReference type="SUPFAM" id="SSF52210">
    <property type="entry name" value="Succinyl-CoA synthetase domains"/>
    <property type="match status" value="2"/>
</dbReference>
<evidence type="ECO:0000259" key="2">
    <source>
        <dbReference type="PROSITE" id="PS50975"/>
    </source>
</evidence>
<dbReference type="PANTHER" id="PTHR42793:SF4">
    <property type="entry name" value="BLL6376 PROTEIN"/>
    <property type="match status" value="1"/>
</dbReference>
<dbReference type="InterPro" id="IPR003781">
    <property type="entry name" value="CoA-bd"/>
</dbReference>
<evidence type="ECO:0000256" key="1">
    <source>
        <dbReference type="PROSITE-ProRule" id="PRU00409"/>
    </source>
</evidence>
<dbReference type="InterPro" id="IPR036291">
    <property type="entry name" value="NAD(P)-bd_dom_sf"/>
</dbReference>
<keyword evidence="3" id="KW-0436">Ligase</keyword>
<dbReference type="AlphaFoldDB" id="A0A556AKJ0"/>
<dbReference type="EMBL" id="VLTJ01000028">
    <property type="protein sequence ID" value="TSH93396.1"/>
    <property type="molecule type" value="Genomic_DNA"/>
</dbReference>
<dbReference type="InterPro" id="IPR013815">
    <property type="entry name" value="ATP_grasp_subdomain_1"/>
</dbReference>
<dbReference type="InterPro" id="IPR016102">
    <property type="entry name" value="Succinyl-CoA_synth-like"/>
</dbReference>
<dbReference type="SUPFAM" id="SSF56059">
    <property type="entry name" value="Glutathione synthetase ATP-binding domain-like"/>
    <property type="match status" value="1"/>
</dbReference>
<organism evidence="3 4">
    <name type="scientific">Verticiella sediminum</name>
    <dbReference type="NCBI Taxonomy" id="1247510"/>
    <lineage>
        <taxon>Bacteria</taxon>
        <taxon>Pseudomonadati</taxon>
        <taxon>Pseudomonadota</taxon>
        <taxon>Betaproteobacteria</taxon>
        <taxon>Burkholderiales</taxon>
        <taxon>Alcaligenaceae</taxon>
        <taxon>Verticiella</taxon>
    </lineage>
</organism>
<name>A0A556AKJ0_9BURK</name>
<protein>
    <submittedName>
        <fullName evidence="3">Acetate--CoA ligase family protein</fullName>
    </submittedName>
</protein>
<dbReference type="Gene3D" id="3.40.50.720">
    <property type="entry name" value="NAD(P)-binding Rossmann-like Domain"/>
    <property type="match status" value="1"/>
</dbReference>
<comment type="caution">
    <text evidence="3">The sequence shown here is derived from an EMBL/GenBank/DDBJ whole genome shotgun (WGS) entry which is preliminary data.</text>
</comment>
<dbReference type="Gene3D" id="3.40.50.261">
    <property type="entry name" value="Succinyl-CoA synthetase domains"/>
    <property type="match status" value="2"/>
</dbReference>
<dbReference type="Gene3D" id="3.30.1490.20">
    <property type="entry name" value="ATP-grasp fold, A domain"/>
    <property type="match status" value="1"/>
</dbReference>
<dbReference type="SUPFAM" id="SSF51735">
    <property type="entry name" value="NAD(P)-binding Rossmann-fold domains"/>
    <property type="match status" value="1"/>
</dbReference>
<keyword evidence="1" id="KW-0067">ATP-binding</keyword>
<proteinExistence type="predicted"/>
<dbReference type="Pfam" id="PF13549">
    <property type="entry name" value="ATP-grasp_5"/>
    <property type="match status" value="1"/>
</dbReference>
<feature type="domain" description="ATP-grasp" evidence="2">
    <location>
        <begin position="498"/>
        <end position="534"/>
    </location>
</feature>
<dbReference type="PROSITE" id="PS50975">
    <property type="entry name" value="ATP_GRASP"/>
    <property type="match status" value="1"/>
</dbReference>
<evidence type="ECO:0000313" key="4">
    <source>
        <dbReference type="Proteomes" id="UP000318405"/>
    </source>
</evidence>
<dbReference type="PANTHER" id="PTHR42793">
    <property type="entry name" value="COA BINDING DOMAIN CONTAINING PROTEIN"/>
    <property type="match status" value="1"/>
</dbReference>
<dbReference type="Proteomes" id="UP000318405">
    <property type="component" value="Unassembled WGS sequence"/>
</dbReference>
<evidence type="ECO:0000313" key="3">
    <source>
        <dbReference type="EMBL" id="TSH93396.1"/>
    </source>
</evidence>
<dbReference type="OrthoDB" id="8664175at2"/>
<dbReference type="GO" id="GO:0046872">
    <property type="term" value="F:metal ion binding"/>
    <property type="evidence" value="ECO:0007669"/>
    <property type="project" value="InterPro"/>
</dbReference>
<dbReference type="InterPro" id="IPR032875">
    <property type="entry name" value="Succ_CoA_lig_flav_dom"/>
</dbReference>